<evidence type="ECO:0000313" key="2">
    <source>
        <dbReference type="EMBL" id="KAJ1530425.1"/>
    </source>
</evidence>
<protein>
    <recommendedName>
        <fullName evidence="4">Leucine-rich repeat-containing protein 56</fullName>
    </recommendedName>
</protein>
<proteinExistence type="predicted"/>
<comment type="caution">
    <text evidence="2">The sequence shown here is derived from an EMBL/GenBank/DDBJ whole genome shotgun (WGS) entry which is preliminary data.</text>
</comment>
<feature type="region of interest" description="Disordered" evidence="1">
    <location>
        <begin position="429"/>
        <end position="487"/>
    </location>
</feature>
<feature type="region of interest" description="Disordered" evidence="1">
    <location>
        <begin position="324"/>
        <end position="402"/>
    </location>
</feature>
<feature type="compositionally biased region" description="Acidic residues" evidence="1">
    <location>
        <begin position="148"/>
        <end position="163"/>
    </location>
</feature>
<dbReference type="PANTHER" id="PTHR22708:SF0">
    <property type="entry name" value="LEUCINE-RICH REPEAT-CONTAINING PROTEIN 56"/>
    <property type="match status" value="1"/>
</dbReference>
<evidence type="ECO:0000313" key="3">
    <source>
        <dbReference type="Proteomes" id="UP001075354"/>
    </source>
</evidence>
<dbReference type="AlphaFoldDB" id="A0AAV7XW32"/>
<keyword evidence="3" id="KW-1185">Reference proteome</keyword>
<feature type="region of interest" description="Disordered" evidence="1">
    <location>
        <begin position="148"/>
        <end position="312"/>
    </location>
</feature>
<feature type="compositionally biased region" description="Low complexity" evidence="1">
    <location>
        <begin position="333"/>
        <end position="375"/>
    </location>
</feature>
<sequence>MSLQRLCLYVPNLTELNLDGSSVGSLRELGCGLSGLRVLRVTRCGLDSLDGTFGLSSLAELYAAYNRVQDIGYLACLPSIEHIDLRGNRVDDIRYAGFLTVCPYLRELVLAENPCAARAGYRATIREMLPALATLDGVALCNYQQDDETDTATEAGDDEEADEKDASVDGADTDADEAPAEPPAEPPLQEVDEGRSEAASETEESSSTSSASSRGGPVDAGRLWARAQRKAARESGLQSPRTRPLLLPRPATATCATPRRPPARPHTGGGRPSPEAARPSTGDAGYSASAPAHHGTPVPDADTPSPLTSGGIVCGNLSLALRKARRRREAWGGRRPPWTCSARSRSGGAAAAAAAAAQGGSCSSLSSSWSASESAPLEDAPGDAAAGGGGRPPGQQQYEADSGALLAASRKWRDAYRQYRLQNKYAVQSEQLATDELEPPLPPQKIRPKKKHRLPSVSQIQVGRGRRRRRGRRPPPVTGCPSDAYSS</sequence>
<dbReference type="PANTHER" id="PTHR22708">
    <property type="entry name" value="LEUCINE-RICH REPEAT-CONTAINING PROTEIN 56"/>
    <property type="match status" value="1"/>
</dbReference>
<accession>A0AAV7XW32</accession>
<gene>
    <name evidence="2" type="ORF">ONE63_005333</name>
</gene>
<evidence type="ECO:0008006" key="4">
    <source>
        <dbReference type="Google" id="ProtNLM"/>
    </source>
</evidence>
<dbReference type="EMBL" id="JAPTSV010000002">
    <property type="protein sequence ID" value="KAJ1530425.1"/>
    <property type="molecule type" value="Genomic_DNA"/>
</dbReference>
<feature type="compositionally biased region" description="Basic residues" evidence="1">
    <location>
        <begin position="464"/>
        <end position="473"/>
    </location>
</feature>
<dbReference type="InterPro" id="IPR032675">
    <property type="entry name" value="LRR_dom_sf"/>
</dbReference>
<dbReference type="Gene3D" id="3.80.10.10">
    <property type="entry name" value="Ribonuclease Inhibitor"/>
    <property type="match status" value="1"/>
</dbReference>
<dbReference type="Proteomes" id="UP001075354">
    <property type="component" value="Chromosome 2"/>
</dbReference>
<name>A0AAV7XW32_9NEOP</name>
<reference evidence="2" key="1">
    <citation type="submission" date="2022-12" db="EMBL/GenBank/DDBJ databases">
        <title>Chromosome-level genome assembly of the bean flower thrips Megalurothrips usitatus.</title>
        <authorList>
            <person name="Ma L."/>
            <person name="Liu Q."/>
            <person name="Li H."/>
            <person name="Cai W."/>
        </authorList>
    </citation>
    <scope>NUCLEOTIDE SEQUENCE</scope>
    <source>
        <strain evidence="2">Cailab_2022a</strain>
    </source>
</reference>
<evidence type="ECO:0000256" key="1">
    <source>
        <dbReference type="SAM" id="MobiDB-lite"/>
    </source>
</evidence>
<feature type="compositionally biased region" description="Low complexity" evidence="1">
    <location>
        <begin position="240"/>
        <end position="258"/>
    </location>
</feature>
<organism evidence="2 3">
    <name type="scientific">Megalurothrips usitatus</name>
    <name type="common">bean blossom thrips</name>
    <dbReference type="NCBI Taxonomy" id="439358"/>
    <lineage>
        <taxon>Eukaryota</taxon>
        <taxon>Metazoa</taxon>
        <taxon>Ecdysozoa</taxon>
        <taxon>Arthropoda</taxon>
        <taxon>Hexapoda</taxon>
        <taxon>Insecta</taxon>
        <taxon>Pterygota</taxon>
        <taxon>Neoptera</taxon>
        <taxon>Paraneoptera</taxon>
        <taxon>Thysanoptera</taxon>
        <taxon>Terebrantia</taxon>
        <taxon>Thripoidea</taxon>
        <taxon>Thripidae</taxon>
        <taxon>Megalurothrips</taxon>
    </lineage>
</organism>
<dbReference type="InterPro" id="IPR040091">
    <property type="entry name" value="LRRC56"/>
</dbReference>
<dbReference type="SUPFAM" id="SSF52058">
    <property type="entry name" value="L domain-like"/>
    <property type="match status" value="1"/>
</dbReference>